<dbReference type="InterPro" id="IPR052155">
    <property type="entry name" value="Biofilm_reg_signaling"/>
</dbReference>
<protein>
    <submittedName>
        <fullName evidence="2">PAS domain-containing protein</fullName>
    </submittedName>
</protein>
<feature type="domain" description="PAS" evidence="1">
    <location>
        <begin position="11"/>
        <end position="83"/>
    </location>
</feature>
<dbReference type="InterPro" id="IPR013767">
    <property type="entry name" value="PAS_fold"/>
</dbReference>
<dbReference type="InterPro" id="IPR029016">
    <property type="entry name" value="GAF-like_dom_sf"/>
</dbReference>
<reference evidence="3" key="1">
    <citation type="journal article" date="2019" name="Int. J. Syst. Evol. Microbiol.">
        <title>The Global Catalogue of Microorganisms (GCM) 10K type strain sequencing project: providing services to taxonomists for standard genome sequencing and annotation.</title>
        <authorList>
            <consortium name="The Broad Institute Genomics Platform"/>
            <consortium name="The Broad Institute Genome Sequencing Center for Infectious Disease"/>
            <person name="Wu L."/>
            <person name="Ma J."/>
        </authorList>
    </citation>
    <scope>NUCLEOTIDE SEQUENCE [LARGE SCALE GENOMIC DNA]</scope>
    <source>
        <strain evidence="3">JCM 9651</strain>
    </source>
</reference>
<dbReference type="PROSITE" id="PS50112">
    <property type="entry name" value="PAS"/>
    <property type="match status" value="1"/>
</dbReference>
<proteinExistence type="predicted"/>
<gene>
    <name evidence="2" type="ORF">GCM10020367_28540</name>
</gene>
<dbReference type="NCBIfam" id="TIGR00229">
    <property type="entry name" value="sensory_box"/>
    <property type="match status" value="1"/>
</dbReference>
<dbReference type="Gene3D" id="3.30.450.20">
    <property type="entry name" value="PAS domain"/>
    <property type="match status" value="2"/>
</dbReference>
<dbReference type="RefSeq" id="WP_345037315.1">
    <property type="nucleotide sequence ID" value="NZ_BAAAYL010000001.1"/>
</dbReference>
<dbReference type="Pfam" id="PF00989">
    <property type="entry name" value="PAS"/>
    <property type="match status" value="1"/>
</dbReference>
<evidence type="ECO:0000313" key="3">
    <source>
        <dbReference type="Proteomes" id="UP001499990"/>
    </source>
</evidence>
<dbReference type="CDD" id="cd00130">
    <property type="entry name" value="PAS"/>
    <property type="match status" value="1"/>
</dbReference>
<sequence length="439" mass="46509">MSASRSSSETTSELLAALLDGMDAALCAFDADGVVTHWNREAERILGWSAEEAVGRPGFAGWAVRTADADEVQKRLMAAMDAPGRQVHEFALLCKDGGRVLVRTQSARVSGADGAPAGVYCAFSEVHAQIDLERSIALSEALLDDASWGVVLVDVDLRPTVVNAHAARALGTGHTTPLGRPLGELITQGVEELEGALQHALAEGASPGPAELWVTVRTAEGERRRCWRSGFLRLASPLTEEPVPLGVGWLFQDVTDARVAMQEADRLRFRTKQLHRAARVAAECEDPMEAAMSYVDFGIAGFADHALIDLVAPDGLVRLAATPAGAPGPCLPVNGPAVPLRCPEGHPALRAVERLGSVRTSAGRGADAERWTADRHWPAECVHALSTVLRSRGRTLGVVSFLRGAGRPAFESPDTPYAEEVAARVAAALDLARVESAGP</sequence>
<keyword evidence="3" id="KW-1185">Reference proteome</keyword>
<evidence type="ECO:0000259" key="1">
    <source>
        <dbReference type="PROSITE" id="PS50112"/>
    </source>
</evidence>
<dbReference type="InterPro" id="IPR035965">
    <property type="entry name" value="PAS-like_dom_sf"/>
</dbReference>
<organism evidence="2 3">
    <name type="scientific">Streptomyces sannanensis</name>
    <dbReference type="NCBI Taxonomy" id="285536"/>
    <lineage>
        <taxon>Bacteria</taxon>
        <taxon>Bacillati</taxon>
        <taxon>Actinomycetota</taxon>
        <taxon>Actinomycetes</taxon>
        <taxon>Kitasatosporales</taxon>
        <taxon>Streptomycetaceae</taxon>
        <taxon>Streptomyces</taxon>
    </lineage>
</organism>
<dbReference type="InterPro" id="IPR000014">
    <property type="entry name" value="PAS"/>
</dbReference>
<dbReference type="EMBL" id="BAAAYL010000001">
    <property type="protein sequence ID" value="GAA3372667.1"/>
    <property type="molecule type" value="Genomic_DNA"/>
</dbReference>
<dbReference type="InterPro" id="IPR013656">
    <property type="entry name" value="PAS_4"/>
</dbReference>
<accession>A0ABP6SC43</accession>
<comment type="caution">
    <text evidence="2">The sequence shown here is derived from an EMBL/GenBank/DDBJ whole genome shotgun (WGS) entry which is preliminary data.</text>
</comment>
<name>A0ABP6SC43_9ACTN</name>
<dbReference type="SUPFAM" id="SSF55785">
    <property type="entry name" value="PYP-like sensor domain (PAS domain)"/>
    <property type="match status" value="2"/>
</dbReference>
<dbReference type="PANTHER" id="PTHR44757">
    <property type="entry name" value="DIGUANYLATE CYCLASE DGCP"/>
    <property type="match status" value="1"/>
</dbReference>
<dbReference type="SUPFAM" id="SSF55781">
    <property type="entry name" value="GAF domain-like"/>
    <property type="match status" value="1"/>
</dbReference>
<dbReference type="Pfam" id="PF08448">
    <property type="entry name" value="PAS_4"/>
    <property type="match status" value="1"/>
</dbReference>
<evidence type="ECO:0000313" key="2">
    <source>
        <dbReference type="EMBL" id="GAA3372667.1"/>
    </source>
</evidence>
<dbReference type="SMART" id="SM00091">
    <property type="entry name" value="PAS"/>
    <property type="match status" value="2"/>
</dbReference>
<dbReference type="PANTHER" id="PTHR44757:SF2">
    <property type="entry name" value="BIOFILM ARCHITECTURE MAINTENANCE PROTEIN MBAA"/>
    <property type="match status" value="1"/>
</dbReference>
<dbReference type="Proteomes" id="UP001499990">
    <property type="component" value="Unassembled WGS sequence"/>
</dbReference>
<dbReference type="Gene3D" id="3.30.450.40">
    <property type="match status" value="1"/>
</dbReference>